<gene>
    <name evidence="1" type="ORF">M422DRAFT_267703</name>
</gene>
<dbReference type="HOGENOM" id="CLU_1918416_0_0_1"/>
<evidence type="ECO:0000313" key="2">
    <source>
        <dbReference type="Proteomes" id="UP000054279"/>
    </source>
</evidence>
<sequence>MTIRLHRHVGYSDRLGICDLNFLPSHCASIRPSEEDEEYFDLCSACNHTFLDEDLSTLYECLQDVFLYPIDVLLLYILKKSDAILAVVHHDGIPNVLLDNSVMTSTKDFVTLLETLTPHISVKNGDERPVFQ</sequence>
<proteinExistence type="predicted"/>
<dbReference type="Proteomes" id="UP000054279">
    <property type="component" value="Unassembled WGS sequence"/>
</dbReference>
<dbReference type="AlphaFoldDB" id="A0A0C9UZD7"/>
<organism evidence="1 2">
    <name type="scientific">Sphaerobolus stellatus (strain SS14)</name>
    <dbReference type="NCBI Taxonomy" id="990650"/>
    <lineage>
        <taxon>Eukaryota</taxon>
        <taxon>Fungi</taxon>
        <taxon>Dikarya</taxon>
        <taxon>Basidiomycota</taxon>
        <taxon>Agaricomycotina</taxon>
        <taxon>Agaricomycetes</taxon>
        <taxon>Phallomycetidae</taxon>
        <taxon>Geastrales</taxon>
        <taxon>Sphaerobolaceae</taxon>
        <taxon>Sphaerobolus</taxon>
    </lineage>
</organism>
<name>A0A0C9UZD7_SPHS4</name>
<protein>
    <submittedName>
        <fullName evidence="1">Uncharacterized protein</fullName>
    </submittedName>
</protein>
<dbReference type="EMBL" id="KN837255">
    <property type="protein sequence ID" value="KIJ30761.1"/>
    <property type="molecule type" value="Genomic_DNA"/>
</dbReference>
<evidence type="ECO:0000313" key="1">
    <source>
        <dbReference type="EMBL" id="KIJ30761.1"/>
    </source>
</evidence>
<reference evidence="1 2" key="1">
    <citation type="submission" date="2014-06" db="EMBL/GenBank/DDBJ databases">
        <title>Evolutionary Origins and Diversification of the Mycorrhizal Mutualists.</title>
        <authorList>
            <consortium name="DOE Joint Genome Institute"/>
            <consortium name="Mycorrhizal Genomics Consortium"/>
            <person name="Kohler A."/>
            <person name="Kuo A."/>
            <person name="Nagy L.G."/>
            <person name="Floudas D."/>
            <person name="Copeland A."/>
            <person name="Barry K.W."/>
            <person name="Cichocki N."/>
            <person name="Veneault-Fourrey C."/>
            <person name="LaButti K."/>
            <person name="Lindquist E.A."/>
            <person name="Lipzen A."/>
            <person name="Lundell T."/>
            <person name="Morin E."/>
            <person name="Murat C."/>
            <person name="Riley R."/>
            <person name="Ohm R."/>
            <person name="Sun H."/>
            <person name="Tunlid A."/>
            <person name="Henrissat B."/>
            <person name="Grigoriev I.V."/>
            <person name="Hibbett D.S."/>
            <person name="Martin F."/>
        </authorList>
    </citation>
    <scope>NUCLEOTIDE SEQUENCE [LARGE SCALE GENOMIC DNA]</scope>
    <source>
        <strain evidence="1 2">SS14</strain>
    </source>
</reference>
<accession>A0A0C9UZD7</accession>
<keyword evidence="2" id="KW-1185">Reference proteome</keyword>